<dbReference type="EMBL" id="CAAALY010041871">
    <property type="protein sequence ID" value="VEL19508.1"/>
    <property type="molecule type" value="Genomic_DNA"/>
</dbReference>
<feature type="non-terminal residue" evidence="1">
    <location>
        <position position="380"/>
    </location>
</feature>
<dbReference type="InterPro" id="IPR052298">
    <property type="entry name" value="ZMYND10"/>
</dbReference>
<accession>A0A448WT04</accession>
<name>A0A448WT04_9PLAT</name>
<gene>
    <name evidence="1" type="ORF">PXEA_LOCUS12948</name>
</gene>
<comment type="caution">
    <text evidence="1">The sequence shown here is derived from an EMBL/GenBank/DDBJ whole genome shotgun (WGS) entry which is preliminary data.</text>
</comment>
<dbReference type="PANTHER" id="PTHR13244">
    <property type="entry name" value="ZINC FINGER MYND DOMAIN CONTAINING PROTEIN 10"/>
    <property type="match status" value="1"/>
</dbReference>
<dbReference type="Proteomes" id="UP000784294">
    <property type="component" value="Unassembled WGS sequence"/>
</dbReference>
<keyword evidence="2" id="KW-1185">Reference proteome</keyword>
<evidence type="ECO:0000313" key="2">
    <source>
        <dbReference type="Proteomes" id="UP000784294"/>
    </source>
</evidence>
<sequence>YIVFPGEAESLVESLLYFDLSEFGCPSWYKQHYYIERLNLQAVASARSASNEFVKELLVSHNKVLVLLSNLVSCSLWLERILPIILDSEYEPTSSFPIYIILHHHAILSNILETVLYHSEAMETLGDSSVDLVDWCYYQMCFLIKEANTNDSKQIIAELKEKVDHASIKDELKAHQSVIRFEIGMKAIALMRYLIEHSCSDFAAEHSNSTCLPLGVIRRILNTYDIPILFCNLIELAPWSVMRVVKGSDGSLHNKKFYWHESGCWIEADEMPAMTKLEGQLWLGLYQVLFNHPNTINYDLTLNHRKNNLLSLRSQLTEQRLDNLPVLINLRRFLEELALSDASYAGSNRNPGLANFCLVEALPIIHDDIIRSHIIVHENL</sequence>
<evidence type="ECO:0000313" key="1">
    <source>
        <dbReference type="EMBL" id="VEL19508.1"/>
    </source>
</evidence>
<protein>
    <submittedName>
        <fullName evidence="1">Uncharacterized protein</fullName>
    </submittedName>
</protein>
<dbReference type="GO" id="GO:0005737">
    <property type="term" value="C:cytoplasm"/>
    <property type="evidence" value="ECO:0007669"/>
    <property type="project" value="TreeGrafter"/>
</dbReference>
<dbReference type="AlphaFoldDB" id="A0A448WT04"/>
<proteinExistence type="predicted"/>
<dbReference type="PANTHER" id="PTHR13244:SF7">
    <property type="entry name" value="ZINC FINGER MYND DOMAIN-CONTAINING PROTEIN 10"/>
    <property type="match status" value="1"/>
</dbReference>
<dbReference type="OrthoDB" id="432970at2759"/>
<reference evidence="1" key="1">
    <citation type="submission" date="2018-11" db="EMBL/GenBank/DDBJ databases">
        <authorList>
            <consortium name="Pathogen Informatics"/>
        </authorList>
    </citation>
    <scope>NUCLEOTIDE SEQUENCE</scope>
</reference>
<organism evidence="1 2">
    <name type="scientific">Protopolystoma xenopodis</name>
    <dbReference type="NCBI Taxonomy" id="117903"/>
    <lineage>
        <taxon>Eukaryota</taxon>
        <taxon>Metazoa</taxon>
        <taxon>Spiralia</taxon>
        <taxon>Lophotrochozoa</taxon>
        <taxon>Platyhelminthes</taxon>
        <taxon>Monogenea</taxon>
        <taxon>Polyopisthocotylea</taxon>
        <taxon>Polystomatidea</taxon>
        <taxon>Polystomatidae</taxon>
        <taxon>Protopolystoma</taxon>
    </lineage>
</organism>